<dbReference type="InterPro" id="IPR001387">
    <property type="entry name" value="Cro/C1-type_HTH"/>
</dbReference>
<dbReference type="GO" id="GO:0006355">
    <property type="term" value="P:regulation of DNA-templated transcription"/>
    <property type="evidence" value="ECO:0007669"/>
    <property type="project" value="InterPro"/>
</dbReference>
<dbReference type="GO" id="GO:0001046">
    <property type="term" value="F:core promoter sequence-specific DNA binding"/>
    <property type="evidence" value="ECO:0007669"/>
    <property type="project" value="TreeGrafter"/>
</dbReference>
<dbReference type="Gene3D" id="1.10.260.40">
    <property type="entry name" value="lambda repressor-like DNA-binding domains"/>
    <property type="match status" value="1"/>
</dbReference>
<name>A0A433IZ20_9PROT</name>
<dbReference type="Proteomes" id="UP000280346">
    <property type="component" value="Unassembled WGS sequence"/>
</dbReference>
<dbReference type="PANTHER" id="PTHR40455">
    <property type="entry name" value="ANTITOXIN HIGA"/>
    <property type="match status" value="1"/>
</dbReference>
<proteinExistence type="predicted"/>
<evidence type="ECO:0000313" key="2">
    <source>
        <dbReference type="EMBL" id="RUQ59421.1"/>
    </source>
</evidence>
<feature type="domain" description="HTH cro/C1-type" evidence="1">
    <location>
        <begin position="63"/>
        <end position="116"/>
    </location>
</feature>
<dbReference type="SMART" id="SM00530">
    <property type="entry name" value="HTH_XRE"/>
    <property type="match status" value="1"/>
</dbReference>
<dbReference type="InterPro" id="IPR039060">
    <property type="entry name" value="Antitox_HigA"/>
</dbReference>
<dbReference type="AlphaFoldDB" id="A0A433IZ20"/>
<keyword evidence="3" id="KW-1185">Reference proteome</keyword>
<dbReference type="PANTHER" id="PTHR40455:SF1">
    <property type="entry name" value="ANTITOXIN HIGA"/>
    <property type="match status" value="1"/>
</dbReference>
<dbReference type="PROSITE" id="PS50943">
    <property type="entry name" value="HTH_CROC1"/>
    <property type="match status" value="1"/>
</dbReference>
<accession>A0A433IZ20</accession>
<evidence type="ECO:0000313" key="3">
    <source>
        <dbReference type="Proteomes" id="UP000280346"/>
    </source>
</evidence>
<reference evidence="2 3" key="1">
    <citation type="submission" date="2018-12" db="EMBL/GenBank/DDBJ databases">
        <authorList>
            <person name="Yang Y."/>
        </authorList>
    </citation>
    <scope>NUCLEOTIDE SEQUENCE [LARGE SCALE GENOMIC DNA]</scope>
    <source>
        <strain evidence="2 3">GSF71</strain>
    </source>
</reference>
<protein>
    <submittedName>
        <fullName evidence="2">Transcriptional regulator</fullName>
    </submittedName>
</protein>
<sequence length="126" mass="14453">MPRREKPIKTDTDFRAALAEIEGLWDAEPDTSEGDRLDLVMTLVEAYERRHHPMPPADPIAAIEFMMEQRGMTRADLEPIIGSSGRVSEVLNRRRALSLSMIRRLSEELRIPPEILIQPYELMRAA</sequence>
<gene>
    <name evidence="2" type="ORF">EJ913_31110</name>
</gene>
<organism evidence="2 3">
    <name type="scientific">Azospirillum doebereinerae</name>
    <dbReference type="NCBI Taxonomy" id="92933"/>
    <lineage>
        <taxon>Bacteria</taxon>
        <taxon>Pseudomonadati</taxon>
        <taxon>Pseudomonadota</taxon>
        <taxon>Alphaproteobacteria</taxon>
        <taxon>Rhodospirillales</taxon>
        <taxon>Azospirillaceae</taxon>
        <taxon>Azospirillum</taxon>
    </lineage>
</organism>
<dbReference type="InterPro" id="IPR010982">
    <property type="entry name" value="Lambda_DNA-bd_dom_sf"/>
</dbReference>
<evidence type="ECO:0000259" key="1">
    <source>
        <dbReference type="PROSITE" id="PS50943"/>
    </source>
</evidence>
<dbReference type="SUPFAM" id="SSF47413">
    <property type="entry name" value="lambda repressor-like DNA-binding domains"/>
    <property type="match status" value="1"/>
</dbReference>
<dbReference type="OrthoDB" id="9796786at2"/>
<dbReference type="EMBL" id="RZIJ01000064">
    <property type="protein sequence ID" value="RUQ59421.1"/>
    <property type="molecule type" value="Genomic_DNA"/>
</dbReference>
<comment type="caution">
    <text evidence="2">The sequence shown here is derived from an EMBL/GenBank/DDBJ whole genome shotgun (WGS) entry which is preliminary data.</text>
</comment>